<reference evidence="2" key="1">
    <citation type="submission" date="2020-12" db="EMBL/GenBank/DDBJ databases">
        <title>The genome sequence of Inhella sp. 4Y17.</title>
        <authorList>
            <person name="Liu Y."/>
        </authorList>
    </citation>
    <scope>NUCLEOTIDE SEQUENCE</scope>
    <source>
        <strain evidence="2">4Y10</strain>
    </source>
</reference>
<accession>A0A931IV46</accession>
<feature type="domain" description="Hemerythrin-like" evidence="1">
    <location>
        <begin position="14"/>
        <end position="141"/>
    </location>
</feature>
<dbReference type="EMBL" id="JAEDAL010000001">
    <property type="protein sequence ID" value="MBH9552116.1"/>
    <property type="molecule type" value="Genomic_DNA"/>
</dbReference>
<dbReference type="RefSeq" id="WP_198099689.1">
    <property type="nucleotide sequence ID" value="NZ_JAEDAL010000001.1"/>
</dbReference>
<dbReference type="InterPro" id="IPR012312">
    <property type="entry name" value="Hemerythrin-like"/>
</dbReference>
<evidence type="ECO:0000313" key="2">
    <source>
        <dbReference type="EMBL" id="MBH9552116.1"/>
    </source>
</evidence>
<dbReference type="Gene3D" id="1.20.120.520">
    <property type="entry name" value="nmb1532 protein domain like"/>
    <property type="match status" value="1"/>
</dbReference>
<protein>
    <submittedName>
        <fullName evidence="2">Hemerythrin domain-containing protein</fullName>
    </submittedName>
</protein>
<evidence type="ECO:0000313" key="3">
    <source>
        <dbReference type="Proteomes" id="UP000620139"/>
    </source>
</evidence>
<dbReference type="Pfam" id="PF01814">
    <property type="entry name" value="Hemerythrin"/>
    <property type="match status" value="1"/>
</dbReference>
<keyword evidence="3" id="KW-1185">Reference proteome</keyword>
<organism evidence="2 3">
    <name type="scientific">Inhella gelatinilytica</name>
    <dbReference type="NCBI Taxonomy" id="2795030"/>
    <lineage>
        <taxon>Bacteria</taxon>
        <taxon>Pseudomonadati</taxon>
        <taxon>Pseudomonadota</taxon>
        <taxon>Betaproteobacteria</taxon>
        <taxon>Burkholderiales</taxon>
        <taxon>Sphaerotilaceae</taxon>
        <taxon>Inhella</taxon>
    </lineage>
</organism>
<sequence>MNLFNSPSVGFEAPFDMLQACHERVERMLALLERLAAYLADHLADPTAQQAAHDVMRYFDMAAPHHHEDEERHVLPRLRQTGHAALADRLAQDHQRMTTAWAALRVQLVDLQAGIKPATDTWPAFVALYRAHIALEEGEAFVLGAQGLNAADLAHMGQEMESRRRG</sequence>
<gene>
    <name evidence="2" type="ORF">I7X43_04550</name>
</gene>
<dbReference type="CDD" id="cd12108">
    <property type="entry name" value="Hr-like"/>
    <property type="match status" value="1"/>
</dbReference>
<dbReference type="AlphaFoldDB" id="A0A931IV46"/>
<proteinExistence type="predicted"/>
<name>A0A931IV46_9BURK</name>
<dbReference type="Proteomes" id="UP000620139">
    <property type="component" value="Unassembled WGS sequence"/>
</dbReference>
<evidence type="ECO:0000259" key="1">
    <source>
        <dbReference type="Pfam" id="PF01814"/>
    </source>
</evidence>
<comment type="caution">
    <text evidence="2">The sequence shown here is derived from an EMBL/GenBank/DDBJ whole genome shotgun (WGS) entry which is preliminary data.</text>
</comment>